<dbReference type="Proteomes" id="UP000037035">
    <property type="component" value="Unassembled WGS sequence"/>
</dbReference>
<dbReference type="VEuPathDB" id="FungiDB:VP01_1585g6"/>
<organism evidence="1 2">
    <name type="scientific">Puccinia sorghi</name>
    <dbReference type="NCBI Taxonomy" id="27349"/>
    <lineage>
        <taxon>Eukaryota</taxon>
        <taxon>Fungi</taxon>
        <taxon>Dikarya</taxon>
        <taxon>Basidiomycota</taxon>
        <taxon>Pucciniomycotina</taxon>
        <taxon>Pucciniomycetes</taxon>
        <taxon>Pucciniales</taxon>
        <taxon>Pucciniaceae</taxon>
        <taxon>Puccinia</taxon>
    </lineage>
</organism>
<keyword evidence="2" id="KW-1185">Reference proteome</keyword>
<proteinExistence type="predicted"/>
<comment type="caution">
    <text evidence="1">The sequence shown here is derived from an EMBL/GenBank/DDBJ whole genome shotgun (WGS) entry which is preliminary data.</text>
</comment>
<dbReference type="AlphaFoldDB" id="A0A0L6VHS3"/>
<reference evidence="1 2" key="1">
    <citation type="submission" date="2015-08" db="EMBL/GenBank/DDBJ databases">
        <title>Next Generation Sequencing and Analysis of the Genome of Puccinia sorghi L Schw, the Causal Agent of Maize Common Rust.</title>
        <authorList>
            <person name="Rochi L."/>
            <person name="Burguener G."/>
            <person name="Darino M."/>
            <person name="Turjanski A."/>
            <person name="Kreff E."/>
            <person name="Dieguez M.J."/>
            <person name="Sacco F."/>
        </authorList>
    </citation>
    <scope>NUCLEOTIDE SEQUENCE [LARGE SCALE GENOMIC DNA]</scope>
    <source>
        <strain evidence="1 2">RO10H11247</strain>
    </source>
</reference>
<protein>
    <submittedName>
        <fullName evidence="1">Uncharacterized protein</fullName>
    </submittedName>
</protein>
<evidence type="ECO:0000313" key="1">
    <source>
        <dbReference type="EMBL" id="KNZ60264.1"/>
    </source>
</evidence>
<dbReference type="EMBL" id="LAVV01006376">
    <property type="protein sequence ID" value="KNZ60264.1"/>
    <property type="molecule type" value="Genomic_DNA"/>
</dbReference>
<gene>
    <name evidence="1" type="ORF">VP01_1585g6</name>
</gene>
<evidence type="ECO:0000313" key="2">
    <source>
        <dbReference type="Proteomes" id="UP000037035"/>
    </source>
</evidence>
<name>A0A0L6VHS3_9BASI</name>
<sequence>MALTDIFMLRYFHTVLDALVELYPSHVSLLPPSTLPAQLQDPKYAAFKNCLGATVRIMA</sequence>
<accession>A0A0L6VHS3</accession>